<evidence type="ECO:0000313" key="1">
    <source>
        <dbReference type="EMBL" id="CAK8692968.1"/>
    </source>
</evidence>
<gene>
    <name evidence="1" type="ORF">CVLEPA_LOCUS26195</name>
</gene>
<accession>A0ABP0GNP2</accession>
<proteinExistence type="predicted"/>
<comment type="caution">
    <text evidence="1">The sequence shown here is derived from an EMBL/GenBank/DDBJ whole genome shotgun (WGS) entry which is preliminary data.</text>
</comment>
<sequence length="107" mass="12413">MLHTGQKRSLRFRQKSPCLGITSRRAITRRVPCMHVFCETLTSDQHNFGKQNGFIAQNLKLTRTSSKPFEVAIKLCEFDWLCHCYCLLCYTSNAALKTDFKRILNKP</sequence>
<dbReference type="EMBL" id="CAWYQH010000130">
    <property type="protein sequence ID" value="CAK8692968.1"/>
    <property type="molecule type" value="Genomic_DNA"/>
</dbReference>
<reference evidence="1 2" key="1">
    <citation type="submission" date="2024-02" db="EMBL/GenBank/DDBJ databases">
        <authorList>
            <person name="Daric V."/>
            <person name="Darras S."/>
        </authorList>
    </citation>
    <scope>NUCLEOTIDE SEQUENCE [LARGE SCALE GENOMIC DNA]</scope>
</reference>
<evidence type="ECO:0000313" key="2">
    <source>
        <dbReference type="Proteomes" id="UP001642483"/>
    </source>
</evidence>
<keyword evidence="2" id="KW-1185">Reference proteome</keyword>
<name>A0ABP0GNP2_CLALP</name>
<dbReference type="Proteomes" id="UP001642483">
    <property type="component" value="Unassembled WGS sequence"/>
</dbReference>
<organism evidence="1 2">
    <name type="scientific">Clavelina lepadiformis</name>
    <name type="common">Light-bulb sea squirt</name>
    <name type="synonym">Ascidia lepadiformis</name>
    <dbReference type="NCBI Taxonomy" id="159417"/>
    <lineage>
        <taxon>Eukaryota</taxon>
        <taxon>Metazoa</taxon>
        <taxon>Chordata</taxon>
        <taxon>Tunicata</taxon>
        <taxon>Ascidiacea</taxon>
        <taxon>Aplousobranchia</taxon>
        <taxon>Clavelinidae</taxon>
        <taxon>Clavelina</taxon>
    </lineage>
</organism>
<protein>
    <submittedName>
        <fullName evidence="1">Uncharacterized protein</fullName>
    </submittedName>
</protein>